<name>A0A6G1GHP1_9PEZI</name>
<dbReference type="GeneID" id="54421090"/>
<evidence type="ECO:0000256" key="1">
    <source>
        <dbReference type="ARBA" id="ARBA00022737"/>
    </source>
</evidence>
<protein>
    <recommendedName>
        <fullName evidence="3">Nephrocystin 3-like N-terminal domain-containing protein</fullName>
    </recommendedName>
</protein>
<evidence type="ECO:0000313" key="4">
    <source>
        <dbReference type="EMBL" id="KAF1817615.1"/>
    </source>
</evidence>
<dbReference type="Pfam" id="PF24883">
    <property type="entry name" value="NPHP3_N"/>
    <property type="match status" value="1"/>
</dbReference>
<proteinExistence type="predicted"/>
<dbReference type="PANTHER" id="PTHR10039:SF17">
    <property type="entry name" value="FUNGAL STAND N-TERMINAL GOODBYE DOMAIN-CONTAINING PROTEIN-RELATED"/>
    <property type="match status" value="1"/>
</dbReference>
<accession>A0A6G1GHP1</accession>
<dbReference type="Pfam" id="PF00400">
    <property type="entry name" value="WD40"/>
    <property type="match status" value="2"/>
</dbReference>
<evidence type="ECO:0000256" key="2">
    <source>
        <dbReference type="PROSITE-ProRule" id="PRU00221"/>
    </source>
</evidence>
<feature type="repeat" description="WD" evidence="2">
    <location>
        <begin position="572"/>
        <end position="613"/>
    </location>
</feature>
<dbReference type="InterPro" id="IPR015943">
    <property type="entry name" value="WD40/YVTN_repeat-like_dom_sf"/>
</dbReference>
<evidence type="ECO:0000313" key="5">
    <source>
        <dbReference type="Proteomes" id="UP000504638"/>
    </source>
</evidence>
<dbReference type="OrthoDB" id="674604at2759"/>
<evidence type="ECO:0000313" key="6">
    <source>
        <dbReference type="RefSeq" id="XP_033539246.1"/>
    </source>
</evidence>
<organism evidence="4">
    <name type="scientific">Eremomyces bilateralis CBS 781.70</name>
    <dbReference type="NCBI Taxonomy" id="1392243"/>
    <lineage>
        <taxon>Eukaryota</taxon>
        <taxon>Fungi</taxon>
        <taxon>Dikarya</taxon>
        <taxon>Ascomycota</taxon>
        <taxon>Pezizomycotina</taxon>
        <taxon>Dothideomycetes</taxon>
        <taxon>Dothideomycetes incertae sedis</taxon>
        <taxon>Eremomycetales</taxon>
        <taxon>Eremomycetaceae</taxon>
        <taxon>Eremomyces</taxon>
    </lineage>
</organism>
<dbReference type="SMART" id="SM00320">
    <property type="entry name" value="WD40"/>
    <property type="match status" value="2"/>
</dbReference>
<dbReference type="SUPFAM" id="SSF50978">
    <property type="entry name" value="WD40 repeat-like"/>
    <property type="match status" value="1"/>
</dbReference>
<dbReference type="EMBL" id="ML975149">
    <property type="protein sequence ID" value="KAF1817615.1"/>
    <property type="molecule type" value="Genomic_DNA"/>
</dbReference>
<dbReference type="PROSITE" id="PS50294">
    <property type="entry name" value="WD_REPEATS_REGION"/>
    <property type="match status" value="2"/>
</dbReference>
<dbReference type="Proteomes" id="UP000504638">
    <property type="component" value="Unplaced"/>
</dbReference>
<dbReference type="PROSITE" id="PS50082">
    <property type="entry name" value="WD_REPEATS_2"/>
    <property type="match status" value="2"/>
</dbReference>
<reference evidence="6" key="3">
    <citation type="submission" date="2025-04" db="UniProtKB">
        <authorList>
            <consortium name="RefSeq"/>
        </authorList>
    </citation>
    <scope>IDENTIFICATION</scope>
    <source>
        <strain evidence="6">CBS 781.70</strain>
    </source>
</reference>
<sequence length="650" mass="72473">MSDNTQLISGVKLTGNLDLNDVLNSLPTAKDAPFNTYQRQHDPTCLPDTRVDLLQEIYDWADGQDGRSIFWLNGLAGTGKCFDEKHLGASFFFSRGGGDVNHAGKFITSIAWQLANNIPSLQQYICDAIRERRDITSPLLKLGENGSQSSYILIVDALDECDGDNNIRIIIHLLAEARFRPEIPIRYGFRQLPNANLQDFVLHSISPLIYNLKLIGQEHSLDDSWPGEEIIKTLIQIAGGLFIWAATACRFIQEGYLVDERVQTLLEGSASIPAPEEHPEVHLNKLYTTVLKKSIRPGYSAKEKEASYSMQRHILGGIIVLFSPLSASSLHRLLNITKQKIDQVLRDLYAILDVPKVDIYPLRLHHPSFRDFLLDKKRCGDPNFWVDEKEAHQVLTNSCIQLMSSSLKQDVCCVDAPGMLVANVERRRVEQSLPPEVQYACLYWIQHLQKSGARLCDNGQVHQFLQEHLLHWLEALGWMGKVSEGAHAIASLELFTSFGNCPGILSFIHDAKRFVLYNRPAIEQAPLQTYCSALVFAPTISIIRKQFVNCIPRWIRNLPRVEEKWNAVIQTLEGHSGWVCAVAFAPDGKTLATASADTTVKLWDAGSGALQQTLEGHSGRVCAVAFAPDGRTLASASADTTVKLTSGDNR</sequence>
<keyword evidence="2" id="KW-0853">WD repeat</keyword>
<feature type="domain" description="Nephrocystin 3-like N-terminal" evidence="3">
    <location>
        <begin position="56"/>
        <end position="177"/>
    </location>
</feature>
<dbReference type="PANTHER" id="PTHR10039">
    <property type="entry name" value="AMELOGENIN"/>
    <property type="match status" value="1"/>
</dbReference>
<keyword evidence="5" id="KW-1185">Reference proteome</keyword>
<dbReference type="Gene3D" id="2.130.10.10">
    <property type="entry name" value="YVTN repeat-like/Quinoprotein amine dehydrogenase"/>
    <property type="match status" value="1"/>
</dbReference>
<dbReference type="RefSeq" id="XP_033539246.1">
    <property type="nucleotide sequence ID" value="XM_033680520.1"/>
</dbReference>
<reference evidence="4 6" key="1">
    <citation type="submission" date="2020-01" db="EMBL/GenBank/DDBJ databases">
        <authorList>
            <consortium name="DOE Joint Genome Institute"/>
            <person name="Haridas S."/>
            <person name="Albert R."/>
            <person name="Binder M."/>
            <person name="Bloem J."/>
            <person name="Labutti K."/>
            <person name="Salamov A."/>
            <person name="Andreopoulos B."/>
            <person name="Baker S.E."/>
            <person name="Barry K."/>
            <person name="Bills G."/>
            <person name="Bluhm B.H."/>
            <person name="Cannon C."/>
            <person name="Castanera R."/>
            <person name="Culley D.E."/>
            <person name="Daum C."/>
            <person name="Ezra D."/>
            <person name="Gonzalez J.B."/>
            <person name="Henrissat B."/>
            <person name="Kuo A."/>
            <person name="Liang C."/>
            <person name="Lipzen A."/>
            <person name="Lutzoni F."/>
            <person name="Magnuson J."/>
            <person name="Mondo S."/>
            <person name="Nolan M."/>
            <person name="Ohm R."/>
            <person name="Pangilinan J."/>
            <person name="Park H.-J."/>
            <person name="Ramirez L."/>
            <person name="Alfaro M."/>
            <person name="Sun H."/>
            <person name="Tritt A."/>
            <person name="Yoshinaga Y."/>
            <person name="Zwiers L.-H."/>
            <person name="Turgeon B.G."/>
            <person name="Goodwin S.B."/>
            <person name="Spatafora J.W."/>
            <person name="Crous P.W."/>
            <person name="Grigoriev I.V."/>
        </authorList>
    </citation>
    <scope>NUCLEOTIDE SEQUENCE</scope>
    <source>
        <strain evidence="4 6">CBS 781.70</strain>
    </source>
</reference>
<evidence type="ECO:0000259" key="3">
    <source>
        <dbReference type="Pfam" id="PF24883"/>
    </source>
</evidence>
<dbReference type="InterPro" id="IPR056884">
    <property type="entry name" value="NPHP3-like_N"/>
</dbReference>
<gene>
    <name evidence="4 6" type="ORF">P152DRAFT_463702</name>
</gene>
<dbReference type="InterPro" id="IPR001680">
    <property type="entry name" value="WD40_rpt"/>
</dbReference>
<feature type="repeat" description="WD" evidence="2">
    <location>
        <begin position="614"/>
        <end position="650"/>
    </location>
</feature>
<dbReference type="InterPro" id="IPR036322">
    <property type="entry name" value="WD40_repeat_dom_sf"/>
</dbReference>
<dbReference type="AlphaFoldDB" id="A0A6G1GHP1"/>
<keyword evidence="1" id="KW-0677">Repeat</keyword>
<reference evidence="6" key="2">
    <citation type="submission" date="2020-04" db="EMBL/GenBank/DDBJ databases">
        <authorList>
            <consortium name="NCBI Genome Project"/>
        </authorList>
    </citation>
    <scope>NUCLEOTIDE SEQUENCE</scope>
    <source>
        <strain evidence="6">CBS 781.70</strain>
    </source>
</reference>